<protein>
    <submittedName>
        <fullName evidence="9">Carbohydrate ABC transporter permease</fullName>
    </submittedName>
</protein>
<accession>A0A9D9D934</accession>
<dbReference type="PROSITE" id="PS50928">
    <property type="entry name" value="ABC_TM1"/>
    <property type="match status" value="1"/>
</dbReference>
<feature type="transmembrane region" description="Helical" evidence="7">
    <location>
        <begin position="111"/>
        <end position="135"/>
    </location>
</feature>
<evidence type="ECO:0000256" key="1">
    <source>
        <dbReference type="ARBA" id="ARBA00004651"/>
    </source>
</evidence>
<name>A0A9D9D934_9BACL</name>
<evidence type="ECO:0000256" key="2">
    <source>
        <dbReference type="ARBA" id="ARBA00022448"/>
    </source>
</evidence>
<reference evidence="9" key="2">
    <citation type="journal article" date="2021" name="PeerJ">
        <title>Extensive microbial diversity within the chicken gut microbiome revealed by metagenomics and culture.</title>
        <authorList>
            <person name="Gilroy R."/>
            <person name="Ravi A."/>
            <person name="Getino M."/>
            <person name="Pursley I."/>
            <person name="Horton D.L."/>
            <person name="Alikhan N.F."/>
            <person name="Baker D."/>
            <person name="Gharbi K."/>
            <person name="Hall N."/>
            <person name="Watson M."/>
            <person name="Adriaenssens E.M."/>
            <person name="Foster-Nyarko E."/>
            <person name="Jarju S."/>
            <person name="Secka A."/>
            <person name="Antonio M."/>
            <person name="Oren A."/>
            <person name="Chaudhuri R.R."/>
            <person name="La Ragione R."/>
            <person name="Hildebrand F."/>
            <person name="Pallen M.J."/>
        </authorList>
    </citation>
    <scope>NUCLEOTIDE SEQUENCE</scope>
    <source>
        <strain evidence="9">1748</strain>
    </source>
</reference>
<dbReference type="InterPro" id="IPR000515">
    <property type="entry name" value="MetI-like"/>
</dbReference>
<evidence type="ECO:0000313" key="10">
    <source>
        <dbReference type="Proteomes" id="UP000823629"/>
    </source>
</evidence>
<dbReference type="Gene3D" id="1.10.3720.10">
    <property type="entry name" value="MetI-like"/>
    <property type="match status" value="1"/>
</dbReference>
<keyword evidence="5 7" id="KW-1133">Transmembrane helix</keyword>
<comment type="caution">
    <text evidence="9">The sequence shown here is derived from an EMBL/GenBank/DDBJ whole genome shotgun (WGS) entry which is preliminary data.</text>
</comment>
<dbReference type="Proteomes" id="UP000823629">
    <property type="component" value="Unassembled WGS sequence"/>
</dbReference>
<evidence type="ECO:0000256" key="7">
    <source>
        <dbReference type="RuleBase" id="RU363032"/>
    </source>
</evidence>
<feature type="transmembrane region" description="Helical" evidence="7">
    <location>
        <begin position="186"/>
        <end position="204"/>
    </location>
</feature>
<evidence type="ECO:0000256" key="4">
    <source>
        <dbReference type="ARBA" id="ARBA00022692"/>
    </source>
</evidence>
<gene>
    <name evidence="9" type="ORF">IAC78_01775</name>
</gene>
<dbReference type="GO" id="GO:0055085">
    <property type="term" value="P:transmembrane transport"/>
    <property type="evidence" value="ECO:0007669"/>
    <property type="project" value="InterPro"/>
</dbReference>
<organism evidence="9 10">
    <name type="scientific">Candidatus Scatoplasma merdavium</name>
    <dbReference type="NCBI Taxonomy" id="2840932"/>
    <lineage>
        <taxon>Bacteria</taxon>
        <taxon>Bacillati</taxon>
        <taxon>Bacillota</taxon>
        <taxon>Bacilli</taxon>
        <taxon>Bacillales</taxon>
        <taxon>Candidatus Scatoplasma</taxon>
    </lineage>
</organism>
<feature type="transmembrane region" description="Helical" evidence="7">
    <location>
        <begin position="229"/>
        <end position="251"/>
    </location>
</feature>
<dbReference type="Pfam" id="PF00528">
    <property type="entry name" value="BPD_transp_1"/>
    <property type="match status" value="1"/>
</dbReference>
<feature type="transmembrane region" description="Helical" evidence="7">
    <location>
        <begin position="47"/>
        <end position="70"/>
    </location>
</feature>
<dbReference type="PANTHER" id="PTHR43744:SF12">
    <property type="entry name" value="ABC TRANSPORTER PERMEASE PROTEIN MG189-RELATED"/>
    <property type="match status" value="1"/>
</dbReference>
<comment type="subcellular location">
    <subcellularLocation>
        <location evidence="1 7">Cell membrane</location>
        <topology evidence="1 7">Multi-pass membrane protein</topology>
    </subcellularLocation>
</comment>
<keyword evidence="4 7" id="KW-0812">Transmembrane</keyword>
<feature type="transmembrane region" description="Helical" evidence="7">
    <location>
        <begin position="291"/>
        <end position="312"/>
    </location>
</feature>
<reference evidence="9" key="1">
    <citation type="submission" date="2020-10" db="EMBL/GenBank/DDBJ databases">
        <authorList>
            <person name="Gilroy R."/>
        </authorList>
    </citation>
    <scope>NUCLEOTIDE SEQUENCE</scope>
    <source>
        <strain evidence="9">1748</strain>
    </source>
</reference>
<feature type="transmembrane region" description="Helical" evidence="7">
    <location>
        <begin position="147"/>
        <end position="166"/>
    </location>
</feature>
<dbReference type="PANTHER" id="PTHR43744">
    <property type="entry name" value="ABC TRANSPORTER PERMEASE PROTEIN MG189-RELATED-RELATED"/>
    <property type="match status" value="1"/>
</dbReference>
<keyword evidence="6 7" id="KW-0472">Membrane</keyword>
<evidence type="ECO:0000313" key="9">
    <source>
        <dbReference type="EMBL" id="MBO8414195.1"/>
    </source>
</evidence>
<comment type="similarity">
    <text evidence="7">Belongs to the binding-protein-dependent transport system permease family.</text>
</comment>
<evidence type="ECO:0000256" key="5">
    <source>
        <dbReference type="ARBA" id="ARBA00022989"/>
    </source>
</evidence>
<evidence type="ECO:0000259" key="8">
    <source>
        <dbReference type="PROSITE" id="PS50928"/>
    </source>
</evidence>
<dbReference type="InterPro" id="IPR035906">
    <property type="entry name" value="MetI-like_sf"/>
</dbReference>
<sequence length="327" mass="37421">MVKTASNKTKSYIDFNNHSLNQEVVLSIEESGRTVESIKRAEKIGHIVSMVLVYAFILALAIVVIFPFYWMLITSLKQKDEIDAQVQTFFPSVVMWSNYVYVFQVFKFGTFMWNTIVVAIFSTIGTLLTTIFAAFAFARLKFKGREALFMVFLMTMMIPGEMMVITNYITVASFGWIGDGQTLTEAYLSMIVPFWISVFYIYLLRQNFKQIPNELYLAAKVDGKSDWSFLWKVMVPLAAPTLISITILKFMGTWNSYVWPDLVTNKEEFRLISNGLRGSTFQDVDTGQVEYGYQMAATVLVTVPLFLLFVFFRKYIMRGVGRAGIKG</sequence>
<keyword evidence="2 7" id="KW-0813">Transport</keyword>
<dbReference type="GO" id="GO:0005886">
    <property type="term" value="C:plasma membrane"/>
    <property type="evidence" value="ECO:0007669"/>
    <property type="project" value="UniProtKB-SubCell"/>
</dbReference>
<evidence type="ECO:0000256" key="3">
    <source>
        <dbReference type="ARBA" id="ARBA00022475"/>
    </source>
</evidence>
<dbReference type="CDD" id="cd06261">
    <property type="entry name" value="TM_PBP2"/>
    <property type="match status" value="1"/>
</dbReference>
<evidence type="ECO:0000256" key="6">
    <source>
        <dbReference type="ARBA" id="ARBA00023136"/>
    </source>
</evidence>
<dbReference type="AlphaFoldDB" id="A0A9D9D934"/>
<dbReference type="EMBL" id="JADING010000051">
    <property type="protein sequence ID" value="MBO8414195.1"/>
    <property type="molecule type" value="Genomic_DNA"/>
</dbReference>
<dbReference type="SUPFAM" id="SSF161098">
    <property type="entry name" value="MetI-like"/>
    <property type="match status" value="1"/>
</dbReference>
<keyword evidence="3" id="KW-1003">Cell membrane</keyword>
<feature type="domain" description="ABC transmembrane type-1" evidence="8">
    <location>
        <begin position="112"/>
        <end position="312"/>
    </location>
</feature>
<proteinExistence type="inferred from homology"/>